<reference evidence="1" key="2">
    <citation type="journal article" date="2015" name="Data Brief">
        <title>Shoot transcriptome of the giant reed, Arundo donax.</title>
        <authorList>
            <person name="Barrero R.A."/>
            <person name="Guerrero F.D."/>
            <person name="Moolhuijzen P."/>
            <person name="Goolsby J.A."/>
            <person name="Tidwell J."/>
            <person name="Bellgard S.E."/>
            <person name="Bellgard M.I."/>
        </authorList>
    </citation>
    <scope>NUCLEOTIDE SEQUENCE</scope>
    <source>
        <tissue evidence="1">Shoot tissue taken approximately 20 cm above the soil surface</tissue>
    </source>
</reference>
<sequence length="24" mass="2690">MHCLMELWRCSVVASSVLLPCKSP</sequence>
<dbReference type="AlphaFoldDB" id="A0A0A8Y3I6"/>
<accession>A0A0A8Y3I6</accession>
<organism evidence="1">
    <name type="scientific">Arundo donax</name>
    <name type="common">Giant reed</name>
    <name type="synonym">Donax arundinaceus</name>
    <dbReference type="NCBI Taxonomy" id="35708"/>
    <lineage>
        <taxon>Eukaryota</taxon>
        <taxon>Viridiplantae</taxon>
        <taxon>Streptophyta</taxon>
        <taxon>Embryophyta</taxon>
        <taxon>Tracheophyta</taxon>
        <taxon>Spermatophyta</taxon>
        <taxon>Magnoliopsida</taxon>
        <taxon>Liliopsida</taxon>
        <taxon>Poales</taxon>
        <taxon>Poaceae</taxon>
        <taxon>PACMAD clade</taxon>
        <taxon>Arundinoideae</taxon>
        <taxon>Arundineae</taxon>
        <taxon>Arundo</taxon>
    </lineage>
</organism>
<reference evidence="1" key="1">
    <citation type="submission" date="2014-09" db="EMBL/GenBank/DDBJ databases">
        <authorList>
            <person name="Magalhaes I.L.F."/>
            <person name="Oliveira U."/>
            <person name="Santos F.R."/>
            <person name="Vidigal T.H.D.A."/>
            <person name="Brescovit A.D."/>
            <person name="Santos A.J."/>
        </authorList>
    </citation>
    <scope>NUCLEOTIDE SEQUENCE</scope>
    <source>
        <tissue evidence="1">Shoot tissue taken approximately 20 cm above the soil surface</tissue>
    </source>
</reference>
<name>A0A0A8Y3I6_ARUDO</name>
<evidence type="ECO:0000313" key="1">
    <source>
        <dbReference type="EMBL" id="JAD20861.1"/>
    </source>
</evidence>
<protein>
    <submittedName>
        <fullName evidence="1">Uncharacterized protein</fullName>
    </submittedName>
</protein>
<proteinExistence type="predicted"/>
<dbReference type="EMBL" id="GBRH01277034">
    <property type="protein sequence ID" value="JAD20861.1"/>
    <property type="molecule type" value="Transcribed_RNA"/>
</dbReference>